<name>A0A9P3UP63_LYOSH</name>
<organism evidence="3 4">
    <name type="scientific">Lyophyllum shimeji</name>
    <name type="common">Hon-shimeji</name>
    <name type="synonym">Tricholoma shimeji</name>
    <dbReference type="NCBI Taxonomy" id="47721"/>
    <lineage>
        <taxon>Eukaryota</taxon>
        <taxon>Fungi</taxon>
        <taxon>Dikarya</taxon>
        <taxon>Basidiomycota</taxon>
        <taxon>Agaricomycotina</taxon>
        <taxon>Agaricomycetes</taxon>
        <taxon>Agaricomycetidae</taxon>
        <taxon>Agaricales</taxon>
        <taxon>Tricholomatineae</taxon>
        <taxon>Lyophyllaceae</taxon>
        <taxon>Lyophyllum</taxon>
    </lineage>
</organism>
<evidence type="ECO:0000256" key="1">
    <source>
        <dbReference type="SAM" id="MobiDB-lite"/>
    </source>
</evidence>
<gene>
    <name evidence="3" type="ORF">LshimejAT787_0505150</name>
</gene>
<reference evidence="3" key="1">
    <citation type="submission" date="2022-07" db="EMBL/GenBank/DDBJ databases">
        <title>The genome of Lyophyllum shimeji provides insight into the initial evolution of ectomycorrhizal fungal genome.</title>
        <authorList>
            <person name="Kobayashi Y."/>
            <person name="Shibata T."/>
            <person name="Hirakawa H."/>
            <person name="Shigenobu S."/>
            <person name="Nishiyama T."/>
            <person name="Yamada A."/>
            <person name="Hasebe M."/>
            <person name="Kawaguchi M."/>
        </authorList>
    </citation>
    <scope>NUCLEOTIDE SEQUENCE</scope>
    <source>
        <strain evidence="3">AT787</strain>
    </source>
</reference>
<dbReference type="CDD" id="cd00130">
    <property type="entry name" value="PAS"/>
    <property type="match status" value="1"/>
</dbReference>
<dbReference type="PROSITE" id="PS50112">
    <property type="entry name" value="PAS"/>
    <property type="match status" value="1"/>
</dbReference>
<dbReference type="SMART" id="SM00091">
    <property type="entry name" value="PAS"/>
    <property type="match status" value="2"/>
</dbReference>
<dbReference type="Pfam" id="PF08447">
    <property type="entry name" value="PAS_3"/>
    <property type="match status" value="1"/>
</dbReference>
<dbReference type="Gene3D" id="3.30.450.20">
    <property type="entry name" value="PAS domain"/>
    <property type="match status" value="1"/>
</dbReference>
<feature type="region of interest" description="Disordered" evidence="1">
    <location>
        <begin position="145"/>
        <end position="185"/>
    </location>
</feature>
<dbReference type="EMBL" id="BRPK01000005">
    <property type="protein sequence ID" value="GLB38650.1"/>
    <property type="molecule type" value="Genomic_DNA"/>
</dbReference>
<feature type="region of interest" description="Disordered" evidence="1">
    <location>
        <begin position="283"/>
        <end position="350"/>
    </location>
</feature>
<sequence>MPDHGPSSVSFIGIVDFSDQARWLFMTHSVTDLLGYEPHELIGRPSLELVHPDEFPRVKQVHYETISKDKAAVLLYLRMKHKVPSRGYILCGVSRTVVHNVLVGSVSFAHPGKAMHNASTAQEVEVVTPSATTFQIKRWHDPSPIAPHPITTSLPTPASPTSSWRSGSSPRSISGSDSEELSPLPALRRQDTISFEHLPNQSLRTLFILDRFTMKGTILYCSNDLLVTTLSAMGRSFYDFVDEKDEEMVRRWIDQVKSWGVNDLGQPSDGGFGYGGFTLLTKGRDSSRSERVPEPFGSHSRHRDRTGRKLASRHSHARVEAGPGASRALHIPGRTHLPPISTMSHGEGPSPQVPVDAIFSAHSDGLMVILRRSENS</sequence>
<proteinExistence type="predicted"/>
<dbReference type="NCBIfam" id="TIGR00229">
    <property type="entry name" value="sensory_box"/>
    <property type="match status" value="1"/>
</dbReference>
<dbReference type="InterPro" id="IPR035965">
    <property type="entry name" value="PAS-like_dom_sf"/>
</dbReference>
<dbReference type="Proteomes" id="UP001063166">
    <property type="component" value="Unassembled WGS sequence"/>
</dbReference>
<dbReference type="AlphaFoldDB" id="A0A9P3UP63"/>
<evidence type="ECO:0000313" key="4">
    <source>
        <dbReference type="Proteomes" id="UP001063166"/>
    </source>
</evidence>
<evidence type="ECO:0000313" key="3">
    <source>
        <dbReference type="EMBL" id="GLB38650.1"/>
    </source>
</evidence>
<dbReference type="InterPro" id="IPR000014">
    <property type="entry name" value="PAS"/>
</dbReference>
<feature type="domain" description="PAS" evidence="2">
    <location>
        <begin position="24"/>
        <end position="69"/>
    </location>
</feature>
<protein>
    <submittedName>
        <fullName evidence="3">PAS fold</fullName>
    </submittedName>
</protein>
<keyword evidence="4" id="KW-1185">Reference proteome</keyword>
<feature type="compositionally biased region" description="Basic residues" evidence="1">
    <location>
        <begin position="299"/>
        <end position="316"/>
    </location>
</feature>
<evidence type="ECO:0000259" key="2">
    <source>
        <dbReference type="PROSITE" id="PS50112"/>
    </source>
</evidence>
<comment type="caution">
    <text evidence="3">The sequence shown here is derived from an EMBL/GenBank/DDBJ whole genome shotgun (WGS) entry which is preliminary data.</text>
</comment>
<feature type="compositionally biased region" description="Basic and acidic residues" evidence="1">
    <location>
        <begin position="283"/>
        <end position="293"/>
    </location>
</feature>
<dbReference type="InterPro" id="IPR013655">
    <property type="entry name" value="PAS_fold_3"/>
</dbReference>
<accession>A0A9P3UP63</accession>
<dbReference type="OrthoDB" id="411251at2759"/>
<feature type="compositionally biased region" description="Low complexity" evidence="1">
    <location>
        <begin position="149"/>
        <end position="176"/>
    </location>
</feature>
<dbReference type="SUPFAM" id="SSF55785">
    <property type="entry name" value="PYP-like sensor domain (PAS domain)"/>
    <property type="match status" value="1"/>
</dbReference>